<dbReference type="HOGENOM" id="CLU_116632_0_0_5"/>
<dbReference type="EMBL" id="CM001846">
    <property type="protein sequence ID" value="ENN89888.1"/>
    <property type="molecule type" value="Genomic_DNA"/>
</dbReference>
<dbReference type="InterPro" id="IPR008813">
    <property type="entry name" value="Plasmid_replication_RepL"/>
</dbReference>
<protein>
    <submittedName>
        <fullName evidence="2">Replication protein RepA</fullName>
    </submittedName>
</protein>
<accession>N6UI13</accession>
<dbReference type="EMBL" id="AGWC01000011">
    <property type="protein sequence ID" value="ENN89888.1"/>
    <property type="molecule type" value="Genomic_DNA"/>
</dbReference>
<dbReference type="RefSeq" id="WP_010703170.1">
    <property type="nucleotide sequence ID" value="NZ_CM001846.1"/>
</dbReference>
<proteinExistence type="predicted"/>
<evidence type="ECO:0000313" key="3">
    <source>
        <dbReference type="Proteomes" id="UP000014242"/>
    </source>
</evidence>
<dbReference type="AlphaFoldDB" id="N6UI13"/>
<gene>
    <name evidence="2" type="primary">repA</name>
    <name evidence="2" type="ORF">m07a_pMS00030</name>
</gene>
<dbReference type="Pfam" id="PF05732">
    <property type="entry name" value="RepL"/>
    <property type="match status" value="1"/>
</dbReference>
<dbReference type="GO" id="GO:0006260">
    <property type="term" value="P:DNA replication"/>
    <property type="evidence" value="ECO:0007669"/>
    <property type="project" value="InterPro"/>
</dbReference>
<evidence type="ECO:0000259" key="1">
    <source>
        <dbReference type="Pfam" id="PF05732"/>
    </source>
</evidence>
<keyword evidence="3" id="KW-1185">Reference proteome</keyword>
<dbReference type="Proteomes" id="UP000014242">
    <property type="component" value="Plasmid pMS"/>
</dbReference>
<keyword evidence="2" id="KW-0614">Plasmid</keyword>
<organism evidence="2 3">
    <name type="scientific">Bartonella schoenbuchensis m07a</name>
    <dbReference type="NCBI Taxonomy" id="1094496"/>
    <lineage>
        <taxon>Bacteria</taxon>
        <taxon>Pseudomonadati</taxon>
        <taxon>Pseudomonadota</taxon>
        <taxon>Alphaproteobacteria</taxon>
        <taxon>Hyphomicrobiales</taxon>
        <taxon>Bartonellaceae</taxon>
        <taxon>Bartonella</taxon>
    </lineage>
</organism>
<dbReference type="PATRIC" id="fig|1094496.3.peg.1671"/>
<sequence length="172" mass="19569">MDKKLYQIDSKTGEIIDGFVAYVAPKRQNGFGKDWIAMSQHPMAILAASDLTGYDHKVFLKLASRLDFENLLVVNQTELAKEIGLDRQHFNRSVKKLIAINVLLEGPRIGINRSYRLNPNFGWKGSAKNHQKALQEDMKRRIKAAGIKGVYENGEPLELDIDNQIDLEDYLK</sequence>
<dbReference type="GO" id="GO:0006276">
    <property type="term" value="P:plasmid maintenance"/>
    <property type="evidence" value="ECO:0007669"/>
    <property type="project" value="InterPro"/>
</dbReference>
<name>N6UI13_9HYPH</name>
<comment type="caution">
    <text evidence="2">The sequence shown here is derived from an EMBL/GenBank/DDBJ whole genome shotgun (WGS) entry which is preliminary data.</text>
</comment>
<geneLocation type="plasmid" evidence="2 3">
    <name>pMS</name>
</geneLocation>
<feature type="domain" description="Plasmid replication protein RepL" evidence="1">
    <location>
        <begin position="8"/>
        <end position="136"/>
    </location>
</feature>
<evidence type="ECO:0000313" key="2">
    <source>
        <dbReference type="EMBL" id="ENN89888.1"/>
    </source>
</evidence>
<reference evidence="2 3" key="1">
    <citation type="journal article" date="2013" name="PLoS Genet.">
        <title>A gene transfer agent and a dynamic repertoire of secretion systems hold the keys to the explosive radiation of the emerging pathogen Bartonella.</title>
        <authorList>
            <person name="Guy L."/>
            <person name="Nystedt B."/>
            <person name="Toft C."/>
            <person name="Zaremba-Niedzwiedzka K."/>
            <person name="Berglund E.C."/>
            <person name="Granberg F."/>
            <person name="Naslund K."/>
            <person name="Eriksson A.S."/>
            <person name="Andersson S.G."/>
        </authorList>
    </citation>
    <scope>NUCLEOTIDE SEQUENCE [LARGE SCALE GENOMIC DNA]</scope>
    <source>
        <strain evidence="3">m07a</strain>
    </source>
</reference>